<keyword evidence="1" id="KW-0812">Transmembrane</keyword>
<name>A0ABX1NT44_9RHOO</name>
<dbReference type="EMBL" id="WTVP01000010">
    <property type="protein sequence ID" value="NMG15057.1"/>
    <property type="molecule type" value="Genomic_DNA"/>
</dbReference>
<keyword evidence="3" id="KW-1185">Reference proteome</keyword>
<feature type="transmembrane region" description="Helical" evidence="1">
    <location>
        <begin position="168"/>
        <end position="187"/>
    </location>
</feature>
<dbReference type="Proteomes" id="UP000633943">
    <property type="component" value="Unassembled WGS sequence"/>
</dbReference>
<organism evidence="2 3">
    <name type="scientific">Aromatoleum bremense</name>
    <dbReference type="NCBI Taxonomy" id="76115"/>
    <lineage>
        <taxon>Bacteria</taxon>
        <taxon>Pseudomonadati</taxon>
        <taxon>Pseudomonadota</taxon>
        <taxon>Betaproteobacteria</taxon>
        <taxon>Rhodocyclales</taxon>
        <taxon>Rhodocyclaceae</taxon>
        <taxon>Aromatoleum</taxon>
    </lineage>
</organism>
<keyword evidence="1" id="KW-0472">Membrane</keyword>
<keyword evidence="1" id="KW-1133">Transmembrane helix</keyword>
<comment type="caution">
    <text evidence="2">The sequence shown here is derived from an EMBL/GenBank/DDBJ whole genome shotgun (WGS) entry which is preliminary data.</text>
</comment>
<feature type="transmembrane region" description="Helical" evidence="1">
    <location>
        <begin position="130"/>
        <end position="148"/>
    </location>
</feature>
<evidence type="ECO:0008006" key="4">
    <source>
        <dbReference type="Google" id="ProtNLM"/>
    </source>
</evidence>
<evidence type="ECO:0000313" key="2">
    <source>
        <dbReference type="EMBL" id="NMG15057.1"/>
    </source>
</evidence>
<reference evidence="2 3" key="1">
    <citation type="submission" date="2019-12" db="EMBL/GenBank/DDBJ databases">
        <title>Comparative genomics gives insights into the taxonomy of the Azoarcus-Aromatoleum group and reveals separate origins of nif in the plant-associated Azoarcus and non-plant-associated Aromatoleum sub-groups.</title>
        <authorList>
            <person name="Lafos M."/>
            <person name="Maluk M."/>
            <person name="Batista M."/>
            <person name="Junghare M."/>
            <person name="Carmona M."/>
            <person name="Faoro H."/>
            <person name="Cruz L.M."/>
            <person name="Battistoni F."/>
            <person name="De Souza E."/>
            <person name="Pedrosa F."/>
            <person name="Chen W.-M."/>
            <person name="Poole P.S."/>
            <person name="Dixon R.A."/>
            <person name="James E.K."/>
        </authorList>
    </citation>
    <scope>NUCLEOTIDE SEQUENCE [LARGE SCALE GENOMIC DNA]</scope>
    <source>
        <strain evidence="2 3">PbN1</strain>
    </source>
</reference>
<accession>A0ABX1NT44</accession>
<feature type="transmembrane region" description="Helical" evidence="1">
    <location>
        <begin position="65"/>
        <end position="88"/>
    </location>
</feature>
<gene>
    <name evidence="2" type="ORF">GPA24_05755</name>
</gene>
<evidence type="ECO:0000313" key="3">
    <source>
        <dbReference type="Proteomes" id="UP000633943"/>
    </source>
</evidence>
<dbReference type="RefSeq" id="WP_169201766.1">
    <property type="nucleotide sequence ID" value="NZ_CP059467.1"/>
</dbReference>
<feature type="transmembrane region" description="Helical" evidence="1">
    <location>
        <begin position="39"/>
        <end position="58"/>
    </location>
</feature>
<protein>
    <recommendedName>
        <fullName evidence="4">Transmembrane protein</fullName>
    </recommendedName>
</protein>
<sequence>MIAALARPQVGLRVLGALYLLLAAPPLRTSLEATMSGHMLVQIPLLAAIGFVACRLLPEQRQERLLAAGGGAVPYVVLAVFASTWWMLPRALDDALASPTVEAAKFVSLPALVGLPLALAWRRLGPIGRGFVWTNFISMLAVLGWLYIAAPLRVCNSYLVDQQESAGWLMVKLALLLFAAWLGSLFVGGGGSPALSAAEHVAPRSAQSRDCGPERD</sequence>
<proteinExistence type="predicted"/>
<evidence type="ECO:0000256" key="1">
    <source>
        <dbReference type="SAM" id="Phobius"/>
    </source>
</evidence>